<organism evidence="1 2">
    <name type="scientific">Dermacentor silvarum</name>
    <name type="common">Tick</name>
    <dbReference type="NCBI Taxonomy" id="543639"/>
    <lineage>
        <taxon>Eukaryota</taxon>
        <taxon>Metazoa</taxon>
        <taxon>Ecdysozoa</taxon>
        <taxon>Arthropoda</taxon>
        <taxon>Chelicerata</taxon>
        <taxon>Arachnida</taxon>
        <taxon>Acari</taxon>
        <taxon>Parasitiformes</taxon>
        <taxon>Ixodida</taxon>
        <taxon>Ixodoidea</taxon>
        <taxon>Ixodidae</taxon>
        <taxon>Rhipicephalinae</taxon>
        <taxon>Dermacentor</taxon>
    </lineage>
</organism>
<evidence type="ECO:0000313" key="1">
    <source>
        <dbReference type="EMBL" id="KAH7974275.1"/>
    </source>
</evidence>
<protein>
    <submittedName>
        <fullName evidence="1">Uncharacterized protein</fullName>
    </submittedName>
</protein>
<evidence type="ECO:0000313" key="2">
    <source>
        <dbReference type="Proteomes" id="UP000821865"/>
    </source>
</evidence>
<dbReference type="Proteomes" id="UP000821865">
    <property type="component" value="Chromosome 10"/>
</dbReference>
<sequence length="131" mass="14553">MAPAKTATSSRTRFSQDDYLTLLREVRAVNPLDLLLAQYRRNNRANMRKSGTEEQSTEKDQLLQDNSQFADDLCHKIRLTAARKVACARPQSSAISAAERSATSVARDAAEATHVVHLTDTTEVEEADFIC</sequence>
<gene>
    <name evidence="1" type="ORF">HPB49_013615</name>
</gene>
<comment type="caution">
    <text evidence="1">The sequence shown here is derived from an EMBL/GenBank/DDBJ whole genome shotgun (WGS) entry which is preliminary data.</text>
</comment>
<dbReference type="EMBL" id="CM023479">
    <property type="protein sequence ID" value="KAH7974275.1"/>
    <property type="molecule type" value="Genomic_DNA"/>
</dbReference>
<name>A0ACB8DP27_DERSI</name>
<keyword evidence="2" id="KW-1185">Reference proteome</keyword>
<reference evidence="1" key="1">
    <citation type="submission" date="2020-05" db="EMBL/GenBank/DDBJ databases">
        <title>Large-scale comparative analyses of tick genomes elucidate their genetic diversity and vector capacities.</title>
        <authorList>
            <person name="Jia N."/>
            <person name="Wang J."/>
            <person name="Shi W."/>
            <person name="Du L."/>
            <person name="Sun Y."/>
            <person name="Zhan W."/>
            <person name="Jiang J."/>
            <person name="Wang Q."/>
            <person name="Zhang B."/>
            <person name="Ji P."/>
            <person name="Sakyi L.B."/>
            <person name="Cui X."/>
            <person name="Yuan T."/>
            <person name="Jiang B."/>
            <person name="Yang W."/>
            <person name="Lam T.T.-Y."/>
            <person name="Chang Q."/>
            <person name="Ding S."/>
            <person name="Wang X."/>
            <person name="Zhu J."/>
            <person name="Ruan X."/>
            <person name="Zhao L."/>
            <person name="Wei J."/>
            <person name="Que T."/>
            <person name="Du C."/>
            <person name="Cheng J."/>
            <person name="Dai P."/>
            <person name="Han X."/>
            <person name="Huang E."/>
            <person name="Gao Y."/>
            <person name="Liu J."/>
            <person name="Shao H."/>
            <person name="Ye R."/>
            <person name="Li L."/>
            <person name="Wei W."/>
            <person name="Wang X."/>
            <person name="Wang C."/>
            <person name="Yang T."/>
            <person name="Huo Q."/>
            <person name="Li W."/>
            <person name="Guo W."/>
            <person name="Chen H."/>
            <person name="Zhou L."/>
            <person name="Ni X."/>
            <person name="Tian J."/>
            <person name="Zhou Y."/>
            <person name="Sheng Y."/>
            <person name="Liu T."/>
            <person name="Pan Y."/>
            <person name="Xia L."/>
            <person name="Li J."/>
            <person name="Zhao F."/>
            <person name="Cao W."/>
        </authorList>
    </citation>
    <scope>NUCLEOTIDE SEQUENCE</scope>
    <source>
        <strain evidence="1">Dsil-2018</strain>
    </source>
</reference>
<accession>A0ACB8DP27</accession>
<proteinExistence type="predicted"/>